<protein>
    <submittedName>
        <fullName evidence="1">Uncharacterized protein</fullName>
    </submittedName>
</protein>
<dbReference type="KEGG" id="thel:IG193_08505"/>
<evidence type="ECO:0000313" key="1">
    <source>
        <dbReference type="EMBL" id="QOJ78774.1"/>
    </source>
</evidence>
<accession>A0A7L9FIM5</accession>
<evidence type="ECO:0000313" key="2">
    <source>
        <dbReference type="Proteomes" id="UP000594121"/>
    </source>
</evidence>
<dbReference type="AlphaFoldDB" id="A0A7L9FIM5"/>
<dbReference type="InParanoid" id="A0A7L9FIM5"/>
<gene>
    <name evidence="1" type="ORF">IG193_08505</name>
</gene>
<dbReference type="GeneID" id="59149931"/>
<reference evidence="1 2" key="1">
    <citation type="submission" date="2020-10" db="EMBL/GenBank/DDBJ databases">
        <title>Thermofilum lucidum 3507LT sp. nov. a novel member of Thermofilaceae family isolated from Chile hot spring, and proposal of description order Thermofilales.</title>
        <authorList>
            <person name="Zayulina K.S."/>
            <person name="Elcheninov A.G."/>
            <person name="Toshchakov S.V."/>
            <person name="Kublanov I.V."/>
        </authorList>
    </citation>
    <scope>NUCLEOTIDE SEQUENCE [LARGE SCALE GENOMIC DNA]</scope>
    <source>
        <strain evidence="1 2">3507LT</strain>
    </source>
</reference>
<name>A0A7L9FIM5_9CREN</name>
<dbReference type="EMBL" id="CP062310">
    <property type="protein sequence ID" value="QOJ78774.1"/>
    <property type="molecule type" value="Genomic_DNA"/>
</dbReference>
<sequence length="97" mass="9976">MPAAPTSPPKQVLNAASLLSPGFPLSFLSSSSSPVATVPGLTLESSSPENFKAWGTDGASGAIDLAVIAARYAVVRLEHDGFLSVETPEPGTMPRRP</sequence>
<proteinExistence type="predicted"/>
<dbReference type="RefSeq" id="WP_192818746.1">
    <property type="nucleotide sequence ID" value="NZ_CP062310.1"/>
</dbReference>
<keyword evidence="2" id="KW-1185">Reference proteome</keyword>
<dbReference type="Proteomes" id="UP000594121">
    <property type="component" value="Chromosome"/>
</dbReference>
<organism evidence="1 2">
    <name type="scientific">Infirmifilum lucidum</name>
    <dbReference type="NCBI Taxonomy" id="2776706"/>
    <lineage>
        <taxon>Archaea</taxon>
        <taxon>Thermoproteota</taxon>
        <taxon>Thermoprotei</taxon>
        <taxon>Thermofilales</taxon>
        <taxon>Thermofilaceae</taxon>
        <taxon>Infirmifilum</taxon>
    </lineage>
</organism>